<dbReference type="RefSeq" id="WP_015556066.1">
    <property type="nucleotide sequence ID" value="NC_021038.1"/>
</dbReference>
<evidence type="ECO:0000256" key="5">
    <source>
        <dbReference type="ARBA" id="ARBA00022475"/>
    </source>
</evidence>
<feature type="transmembrane region" description="Helical" evidence="12">
    <location>
        <begin position="425"/>
        <end position="450"/>
    </location>
</feature>
<dbReference type="PANTHER" id="PTHR43867:SF5">
    <property type="entry name" value="GLUCANS BIOSYNTHESIS GLUCOSYLTRANSFERASE H"/>
    <property type="match status" value="1"/>
</dbReference>
<dbReference type="SUPFAM" id="SSF53448">
    <property type="entry name" value="Nucleotide-diphospho-sugar transferases"/>
    <property type="match status" value="1"/>
</dbReference>
<evidence type="ECO:0000259" key="13">
    <source>
        <dbReference type="Pfam" id="PF13632"/>
    </source>
</evidence>
<keyword evidence="8 14" id="KW-0808">Transferase</keyword>
<feature type="transmembrane region" description="Helical" evidence="12">
    <location>
        <begin position="462"/>
        <end position="481"/>
    </location>
</feature>
<dbReference type="InterPro" id="IPR050321">
    <property type="entry name" value="Glycosyltr_2/OpgH_subfam"/>
</dbReference>
<evidence type="ECO:0000256" key="8">
    <source>
        <dbReference type="ARBA" id="ARBA00022679"/>
    </source>
</evidence>
<reference evidence="14 15" key="2">
    <citation type="submission" date="2010-03" db="EMBL/GenBank/DDBJ databases">
        <authorList>
            <person name="Pajon A."/>
        </authorList>
    </citation>
    <scope>NUCLEOTIDE SEQUENCE [LARGE SCALE GENOMIC DNA]</scope>
    <source>
        <strain evidence="14 15">SGP1</strain>
    </source>
</reference>
<dbReference type="KEGG" id="sbr:SY1_05000"/>
<evidence type="ECO:0000256" key="4">
    <source>
        <dbReference type="ARBA" id="ARBA00020585"/>
    </source>
</evidence>
<evidence type="ECO:0000256" key="6">
    <source>
        <dbReference type="ARBA" id="ARBA00022519"/>
    </source>
</evidence>
<feature type="transmembrane region" description="Helical" evidence="12">
    <location>
        <begin position="49"/>
        <end position="80"/>
    </location>
</feature>
<dbReference type="Gene3D" id="3.90.550.10">
    <property type="entry name" value="Spore Coat Polysaccharide Biosynthesis Protein SpsA, Chain A"/>
    <property type="match status" value="1"/>
</dbReference>
<reference evidence="15" key="1">
    <citation type="submission" date="2010-03" db="EMBL/GenBank/DDBJ databases">
        <title>The genome sequence of Synergistetes sp. SGP1.</title>
        <authorList>
            <consortium name="metaHIT consortium -- http://www.metahit.eu/"/>
            <person name="Pajon A."/>
            <person name="Turner K."/>
            <person name="Parkhill J."/>
            <person name="Wade W."/>
            <person name="Vartoukian S."/>
        </authorList>
    </citation>
    <scope>NUCLEOTIDE SEQUENCE [LARGE SCALE GENOMIC DNA]</scope>
    <source>
        <strain evidence="15">SGP1</strain>
    </source>
</reference>
<feature type="transmembrane region" description="Helical" evidence="12">
    <location>
        <begin position="377"/>
        <end position="399"/>
    </location>
</feature>
<feature type="transmembrane region" description="Helical" evidence="12">
    <location>
        <begin position="541"/>
        <end position="561"/>
    </location>
</feature>
<dbReference type="Pfam" id="PF13632">
    <property type="entry name" value="Glyco_trans_2_3"/>
    <property type="match status" value="1"/>
</dbReference>
<dbReference type="InterPro" id="IPR001173">
    <property type="entry name" value="Glyco_trans_2-like"/>
</dbReference>
<comment type="similarity">
    <text evidence="3">Belongs to the glycosyltransferase 2 family. OpgH subfamily.</text>
</comment>
<feature type="domain" description="Glycosyltransferase 2-like" evidence="13">
    <location>
        <begin position="202"/>
        <end position="431"/>
    </location>
</feature>
<evidence type="ECO:0000256" key="3">
    <source>
        <dbReference type="ARBA" id="ARBA00009337"/>
    </source>
</evidence>
<gene>
    <name evidence="14" type="ORF">SY1_05000</name>
</gene>
<comment type="pathway">
    <text evidence="2">Glycan metabolism; osmoregulated periplasmic glucan (OPG) biosynthesis.</text>
</comment>
<dbReference type="GO" id="GO:0016758">
    <property type="term" value="F:hexosyltransferase activity"/>
    <property type="evidence" value="ECO:0007669"/>
    <property type="project" value="TreeGrafter"/>
</dbReference>
<organism evidence="14 15">
    <name type="scientific">Fretibacterium fastidiosum</name>
    <dbReference type="NCBI Taxonomy" id="651822"/>
    <lineage>
        <taxon>Bacteria</taxon>
        <taxon>Thermotogati</taxon>
        <taxon>Synergistota</taxon>
        <taxon>Synergistia</taxon>
        <taxon>Synergistales</taxon>
        <taxon>Aminobacteriaceae</taxon>
        <taxon>Fretibacterium</taxon>
    </lineage>
</organism>
<keyword evidence="5" id="KW-1003">Cell membrane</keyword>
<dbReference type="AlphaFoldDB" id="A0AB94IW18"/>
<evidence type="ECO:0000256" key="12">
    <source>
        <dbReference type="SAM" id="Phobius"/>
    </source>
</evidence>
<sequence>MTPAPNARPAWRRSALWRRCLFLSLIVVPSVLAADYMSALLPHQGGAPVELLLCALFGVLFAWISTGFWTALFGFFVLLFRYQGYRIIDPDAPLPDLPQDVRTAVLIPIYNEDPKNVGAGVEAMWRSLSATGQEGRFDVFILSDTTDPDVWVREEEAWYGLRERLGMDGHLFYRRRPSNVKRKSGNVANFCRRWGRNYRYMIVLDADSVMAGTTWVRMVDAMERNPRIGILQTPPRGVNRETLIARVQQFANSLYGPVFAAGQNFWQLGDAQYWGHNAVIRVEPFMRYCELPKLPGRGPLSGEILSHDFVESALMRRAGYEVWLAYGVDGSYEETPPTLIDELKRDRRWCQGNLQHLRLIFTYGFFPTHRALFLNGILSYGSALLWLIFLIASSIQALLDVLVEPNYFPQPNMLFPQWHVWYPEWALTLLSCTALLLFLPKLLCLIHALLIARSARRYGGALRVLLGVAGETILSMLLAPIRMICHSRFVVVTLLGWGTGWGGQSRDDRGTTWGEAVRAHWWAVLIGLTWGWLLHRVTPSFFLWLLPVVLPLALSVPLSVFTSRASLGRAAARLGLFAIPEELHAPRELTDKAEALAERRRYSPLGISQEEGFRRAVADPHTNALHLAMNRRLRGALNPALVDRALSGEALSQKEKMALLNSPDSMRELHRKVWTLPERQGAPWGL</sequence>
<evidence type="ECO:0000256" key="10">
    <source>
        <dbReference type="ARBA" id="ARBA00022989"/>
    </source>
</evidence>
<accession>A0AB94IW18</accession>
<evidence type="ECO:0000256" key="7">
    <source>
        <dbReference type="ARBA" id="ARBA00022676"/>
    </source>
</evidence>
<dbReference type="Proteomes" id="UP000008957">
    <property type="component" value="Chromosome"/>
</dbReference>
<dbReference type="CDD" id="cd04191">
    <property type="entry name" value="Glucan_BSP_MdoH"/>
    <property type="match status" value="1"/>
</dbReference>
<keyword evidence="10 12" id="KW-1133">Transmembrane helix</keyword>
<evidence type="ECO:0000313" key="15">
    <source>
        <dbReference type="Proteomes" id="UP000008957"/>
    </source>
</evidence>
<name>A0AB94IW18_9BACT</name>
<protein>
    <recommendedName>
        <fullName evidence="4">Glucans biosynthesis glucosyltransferase H</fullName>
    </recommendedName>
</protein>
<evidence type="ECO:0000256" key="2">
    <source>
        <dbReference type="ARBA" id="ARBA00005001"/>
    </source>
</evidence>
<feature type="transmembrane region" description="Helical" evidence="12">
    <location>
        <begin position="516"/>
        <end position="535"/>
    </location>
</feature>
<dbReference type="NCBIfam" id="NF003962">
    <property type="entry name" value="PRK05454.2-5"/>
    <property type="match status" value="1"/>
</dbReference>
<keyword evidence="7 14" id="KW-0328">Glycosyltransferase</keyword>
<keyword evidence="6" id="KW-0997">Cell inner membrane</keyword>
<dbReference type="InterPro" id="IPR029044">
    <property type="entry name" value="Nucleotide-diphossugar_trans"/>
</dbReference>
<keyword evidence="11 12" id="KW-0472">Membrane</keyword>
<evidence type="ECO:0000256" key="11">
    <source>
        <dbReference type="ARBA" id="ARBA00023136"/>
    </source>
</evidence>
<proteinExistence type="inferred from homology"/>
<dbReference type="EMBL" id="FP929056">
    <property type="protein sequence ID" value="CBL27919.1"/>
    <property type="molecule type" value="Genomic_DNA"/>
</dbReference>
<evidence type="ECO:0000256" key="9">
    <source>
        <dbReference type="ARBA" id="ARBA00022692"/>
    </source>
</evidence>
<dbReference type="NCBIfam" id="NF003958">
    <property type="entry name" value="PRK05454.2-1"/>
    <property type="match status" value="1"/>
</dbReference>
<dbReference type="PANTHER" id="PTHR43867">
    <property type="entry name" value="CELLULOSE SYNTHASE CATALYTIC SUBUNIT A [UDP-FORMING]"/>
    <property type="match status" value="1"/>
</dbReference>
<comment type="subcellular location">
    <subcellularLocation>
        <location evidence="1">Cell inner membrane</location>
        <topology evidence="1">Multi-pass membrane protein</topology>
    </subcellularLocation>
</comment>
<dbReference type="GO" id="GO:0005886">
    <property type="term" value="C:plasma membrane"/>
    <property type="evidence" value="ECO:0007669"/>
    <property type="project" value="UniProtKB-SubCell"/>
</dbReference>
<evidence type="ECO:0000313" key="14">
    <source>
        <dbReference type="EMBL" id="CBL27919.1"/>
    </source>
</evidence>
<keyword evidence="9 12" id="KW-0812">Transmembrane</keyword>
<evidence type="ECO:0000256" key="1">
    <source>
        <dbReference type="ARBA" id="ARBA00004429"/>
    </source>
</evidence>
<keyword evidence="15" id="KW-1185">Reference proteome</keyword>